<evidence type="ECO:0000313" key="1">
    <source>
        <dbReference type="EMBL" id="GMA31007.1"/>
    </source>
</evidence>
<proteinExistence type="predicted"/>
<dbReference type="RefSeq" id="WP_284249825.1">
    <property type="nucleotide sequence ID" value="NZ_BSUM01000001.1"/>
</dbReference>
<name>A0AA37XDT3_9MICO</name>
<protein>
    <submittedName>
        <fullName evidence="1">Uncharacterized protein</fullName>
    </submittedName>
</protein>
<organism evidence="1 2">
    <name type="scientific">Litorihabitans aurantiacus</name>
    <dbReference type="NCBI Taxonomy" id="1930061"/>
    <lineage>
        <taxon>Bacteria</taxon>
        <taxon>Bacillati</taxon>
        <taxon>Actinomycetota</taxon>
        <taxon>Actinomycetes</taxon>
        <taxon>Micrococcales</taxon>
        <taxon>Beutenbergiaceae</taxon>
        <taxon>Litorihabitans</taxon>
    </lineage>
</organism>
<reference evidence="1" key="2">
    <citation type="submission" date="2023-02" db="EMBL/GenBank/DDBJ databases">
        <authorList>
            <person name="Sun Q."/>
            <person name="Mori K."/>
        </authorList>
    </citation>
    <scope>NUCLEOTIDE SEQUENCE</scope>
    <source>
        <strain evidence="1">NBRC 112290</strain>
    </source>
</reference>
<dbReference type="Proteomes" id="UP001157161">
    <property type="component" value="Unassembled WGS sequence"/>
</dbReference>
<comment type="caution">
    <text evidence="1">The sequence shown here is derived from an EMBL/GenBank/DDBJ whole genome shotgun (WGS) entry which is preliminary data.</text>
</comment>
<dbReference type="EMBL" id="BSUM01000001">
    <property type="protein sequence ID" value="GMA31007.1"/>
    <property type="molecule type" value="Genomic_DNA"/>
</dbReference>
<gene>
    <name evidence="1" type="ORF">GCM10025875_09990</name>
</gene>
<accession>A0AA37XDT3</accession>
<evidence type="ECO:0000313" key="2">
    <source>
        <dbReference type="Proteomes" id="UP001157161"/>
    </source>
</evidence>
<dbReference type="AlphaFoldDB" id="A0AA37XDT3"/>
<sequence>MALLPRRPRRAPRPPADVVRAAAVQPIAAAPVVGGGWLVLGAREWVVVAEEGDDGDGAAPAGWSAVERRPWHEVDSASWDADTSSVHVRWIDGTTRRVALADDHPGLPQVVRERVEASIAHQVVRDLPGGVQVRAVIRRDGEGALTSQVSVVGTDVASPEVLRAADEAEAQARAAVGLD</sequence>
<reference evidence="1" key="1">
    <citation type="journal article" date="2014" name="Int. J. Syst. Evol. Microbiol.">
        <title>Complete genome sequence of Corynebacterium casei LMG S-19264T (=DSM 44701T), isolated from a smear-ripened cheese.</title>
        <authorList>
            <consortium name="US DOE Joint Genome Institute (JGI-PGF)"/>
            <person name="Walter F."/>
            <person name="Albersmeier A."/>
            <person name="Kalinowski J."/>
            <person name="Ruckert C."/>
        </authorList>
    </citation>
    <scope>NUCLEOTIDE SEQUENCE</scope>
    <source>
        <strain evidence="1">NBRC 112290</strain>
    </source>
</reference>
<keyword evidence="2" id="KW-1185">Reference proteome</keyword>